<dbReference type="InterPro" id="IPR010820">
    <property type="entry name" value="DUF1421"/>
</dbReference>
<feature type="region of interest" description="Disordered" evidence="1">
    <location>
        <begin position="245"/>
        <end position="552"/>
    </location>
</feature>
<evidence type="ECO:0000313" key="4">
    <source>
        <dbReference type="Proteomes" id="UP001633002"/>
    </source>
</evidence>
<feature type="compositionally biased region" description="Low complexity" evidence="1">
    <location>
        <begin position="315"/>
        <end position="346"/>
    </location>
</feature>
<gene>
    <name evidence="3" type="ORF">R1sor_013295</name>
</gene>
<name>A0ABD3H853_9MARC</name>
<evidence type="ECO:0000313" key="3">
    <source>
        <dbReference type="EMBL" id="KAL3686986.1"/>
    </source>
</evidence>
<comment type="caution">
    <text evidence="3">The sequence shown here is derived from an EMBL/GenBank/DDBJ whole genome shotgun (WGS) entry which is preliminary data.</text>
</comment>
<feature type="compositionally biased region" description="Low complexity" evidence="1">
    <location>
        <begin position="29"/>
        <end position="42"/>
    </location>
</feature>
<dbReference type="Proteomes" id="UP001633002">
    <property type="component" value="Unassembled WGS sequence"/>
</dbReference>
<reference evidence="3 4" key="1">
    <citation type="submission" date="2024-09" db="EMBL/GenBank/DDBJ databases">
        <title>Chromosome-scale assembly of Riccia sorocarpa.</title>
        <authorList>
            <person name="Paukszto L."/>
        </authorList>
    </citation>
    <scope>NUCLEOTIDE SEQUENCE [LARGE SCALE GENOMIC DNA]</scope>
    <source>
        <strain evidence="3">LP-2024</strain>
        <tissue evidence="3">Aerial parts of the thallus</tissue>
    </source>
</reference>
<accession>A0ABD3H853</accession>
<dbReference type="PANTHER" id="PTHR31805">
    <property type="entry name" value="RECEPTOR-LIKE KINASE, PUTATIVE (DUF1421)-RELATED"/>
    <property type="match status" value="1"/>
</dbReference>
<dbReference type="EMBL" id="JBJQOH010000004">
    <property type="protein sequence ID" value="KAL3686986.1"/>
    <property type="molecule type" value="Genomic_DNA"/>
</dbReference>
<dbReference type="PANTHER" id="PTHR31805:SF14">
    <property type="entry name" value="RECEPTOR-LIKE KINASE, PUTATIVE (DUF1421)-RELATED"/>
    <property type="match status" value="1"/>
</dbReference>
<organism evidence="3 4">
    <name type="scientific">Riccia sorocarpa</name>
    <dbReference type="NCBI Taxonomy" id="122646"/>
    <lineage>
        <taxon>Eukaryota</taxon>
        <taxon>Viridiplantae</taxon>
        <taxon>Streptophyta</taxon>
        <taxon>Embryophyta</taxon>
        <taxon>Marchantiophyta</taxon>
        <taxon>Marchantiopsida</taxon>
        <taxon>Marchantiidae</taxon>
        <taxon>Marchantiales</taxon>
        <taxon>Ricciaceae</taxon>
        <taxon>Riccia</taxon>
    </lineage>
</organism>
<proteinExistence type="predicted"/>
<feature type="compositionally biased region" description="Low complexity" evidence="1">
    <location>
        <begin position="378"/>
        <end position="394"/>
    </location>
</feature>
<feature type="compositionally biased region" description="Low complexity" evidence="1">
    <location>
        <begin position="425"/>
        <end position="434"/>
    </location>
</feature>
<evidence type="ECO:0000256" key="1">
    <source>
        <dbReference type="SAM" id="MobiDB-lite"/>
    </source>
</evidence>
<dbReference type="Pfam" id="PF07223">
    <property type="entry name" value="DUF1421"/>
    <property type="match status" value="1"/>
</dbReference>
<dbReference type="AlphaFoldDB" id="A0ABD3H853"/>
<feature type="compositionally biased region" description="Basic and acidic residues" evidence="1">
    <location>
        <begin position="45"/>
        <end position="54"/>
    </location>
</feature>
<protein>
    <recommendedName>
        <fullName evidence="2">DUF1421 domain-containing protein</fullName>
    </recommendedName>
</protein>
<feature type="compositionally biased region" description="Low complexity" evidence="1">
    <location>
        <begin position="500"/>
        <end position="510"/>
    </location>
</feature>
<evidence type="ECO:0000259" key="2">
    <source>
        <dbReference type="Pfam" id="PF07223"/>
    </source>
</evidence>
<feature type="region of interest" description="Disordered" evidence="1">
    <location>
        <begin position="1"/>
        <end position="101"/>
    </location>
</feature>
<feature type="compositionally biased region" description="Pro residues" evidence="1">
    <location>
        <begin position="347"/>
        <end position="356"/>
    </location>
</feature>
<feature type="domain" description="DUF1421" evidence="2">
    <location>
        <begin position="559"/>
        <end position="603"/>
    </location>
</feature>
<feature type="compositionally biased region" description="Polar residues" evidence="1">
    <location>
        <begin position="283"/>
        <end position="298"/>
    </location>
</feature>
<feature type="compositionally biased region" description="Low complexity" evidence="1">
    <location>
        <begin position="357"/>
        <end position="370"/>
    </location>
</feature>
<keyword evidence="4" id="KW-1185">Reference proteome</keyword>
<sequence>MDNSGGIGSNHQSDAEKEPFFDLLHSTTSSASSFNHNPSHNPSTRKMEDSRGDFDFGGSDNVLPSFDFQPIRSSGVPLPRSNSASVGRMEEGRNHQASPAASYTSYEPMVRASFRATEMWFSPVRLSREPPSTNEAPVPRPQEHEKEAFEAAIVAAVERTMKKYADNLRRAVDGLTVRLSQLESSTQNLAHSLGDLRNVVVNNHGDTEGKLRSLENHILEVQRGVQLLRDRQELAETQSQLAKLQAVTKSKDASHASVPSAPSPLPEKLPQSTQAPLEKALSEGSQQQNSSIVHASSYQQPLQQLPSVPTMPSAPEQLQLPQPPQQQQQLPQLQQPSEVLPPSLHQQPPPHPPPPSQQITHPQQHSQQHPHAPPPPGQMHMQPFYLHQQQSLPQPQAPPPSTQIYGHQQEAPAYSQNPQGPPPSQSYSPDGPSYHSGSYGPPGPVSQPQRQTPQIPPSPHITQQHPMYDPSMGRTSSGQLALPPPHLPQGPSSAIYDPQSPGSGYPSSSYRVAQPLTGQLVSAPSGGGAGYPRLPVAQPLPAGGDPPGTPFVSTNRGVIDEVVEKVTQMGFSRDQVRSVVRRLTESGQAVDLNIVLDKLMNGGDGQPPPKAWFGR</sequence>